<dbReference type="InterPro" id="IPR018253">
    <property type="entry name" value="DnaJ_domain_CS"/>
</dbReference>
<gene>
    <name evidence="5" type="primary">dnajc30b</name>
</gene>
<organism evidence="4 5">
    <name type="scientific">Carassius auratus</name>
    <name type="common">Goldfish</name>
    <dbReference type="NCBI Taxonomy" id="7957"/>
    <lineage>
        <taxon>Eukaryota</taxon>
        <taxon>Metazoa</taxon>
        <taxon>Chordata</taxon>
        <taxon>Craniata</taxon>
        <taxon>Vertebrata</taxon>
        <taxon>Euteleostomi</taxon>
        <taxon>Actinopterygii</taxon>
        <taxon>Neopterygii</taxon>
        <taxon>Teleostei</taxon>
        <taxon>Ostariophysi</taxon>
        <taxon>Cypriniformes</taxon>
        <taxon>Cyprinidae</taxon>
        <taxon>Cyprininae</taxon>
        <taxon>Carassius</taxon>
    </lineage>
</organism>
<evidence type="ECO:0000256" key="2">
    <source>
        <dbReference type="SAM" id="Phobius"/>
    </source>
</evidence>
<evidence type="ECO:0000313" key="5">
    <source>
        <dbReference type="RefSeq" id="XP_026138806.1"/>
    </source>
</evidence>
<dbReference type="CTD" id="565734"/>
<dbReference type="Gene3D" id="1.10.287.110">
    <property type="entry name" value="DnaJ domain"/>
    <property type="match status" value="1"/>
</dbReference>
<dbReference type="InterPro" id="IPR001623">
    <property type="entry name" value="DnaJ_domain"/>
</dbReference>
<dbReference type="Proteomes" id="UP000515129">
    <property type="component" value="Chromosome 15"/>
</dbReference>
<dbReference type="Pfam" id="PF00226">
    <property type="entry name" value="DnaJ"/>
    <property type="match status" value="1"/>
</dbReference>
<dbReference type="CDD" id="cd06257">
    <property type="entry name" value="DnaJ"/>
    <property type="match status" value="1"/>
</dbReference>
<dbReference type="OrthoDB" id="376357at2759"/>
<name>A0A6P6QZU6_CARAU</name>
<dbReference type="AlphaFoldDB" id="A0A6P6QZU6"/>
<dbReference type="RefSeq" id="XP_026138806.1">
    <property type="nucleotide sequence ID" value="XM_026283021.1"/>
</dbReference>
<dbReference type="KEGG" id="caua:113115446"/>
<keyword evidence="4" id="KW-1185">Reference proteome</keyword>
<dbReference type="InterPro" id="IPR053025">
    <property type="entry name" value="Mito_ATP_Synthase-Asso"/>
</dbReference>
<accession>A0A6P6QZU6</accession>
<dbReference type="InterPro" id="IPR036869">
    <property type="entry name" value="J_dom_sf"/>
</dbReference>
<keyword evidence="2" id="KW-0812">Transmembrane</keyword>
<sequence>MAEVSGRLRSGAHKLSVVITLRRSYHHHLSAGDEFTSAAASDGTLGGTRGYSSAPSEHRSPTAYYDILRVSPSATPQQIKSAYYRQSFIHHPDRNQHCSEDAARQFALVTEAYSVLGDSGLRRKYDRGILHRTDVQRAGRPSPSRAPDARTRFDFDAFYQAHYGEQLQREQRMRRAREQTRQQQQHALRTWTRMKMNELTVGFLLLLGGGLLLSLRH</sequence>
<feature type="domain" description="J" evidence="3">
    <location>
        <begin position="63"/>
        <end position="129"/>
    </location>
</feature>
<feature type="region of interest" description="Disordered" evidence="1">
    <location>
        <begin position="38"/>
        <end position="58"/>
    </location>
</feature>
<feature type="transmembrane region" description="Helical" evidence="2">
    <location>
        <begin position="199"/>
        <end position="215"/>
    </location>
</feature>
<evidence type="ECO:0000259" key="3">
    <source>
        <dbReference type="PROSITE" id="PS50076"/>
    </source>
</evidence>
<dbReference type="PROSITE" id="PS00636">
    <property type="entry name" value="DNAJ_1"/>
    <property type="match status" value="1"/>
</dbReference>
<dbReference type="PRINTS" id="PR00625">
    <property type="entry name" value="JDOMAIN"/>
</dbReference>
<dbReference type="PROSITE" id="PS50076">
    <property type="entry name" value="DNAJ_2"/>
    <property type="match status" value="1"/>
</dbReference>
<reference evidence="5" key="1">
    <citation type="submission" date="2025-08" db="UniProtKB">
        <authorList>
            <consortium name="RefSeq"/>
        </authorList>
    </citation>
    <scope>IDENTIFICATION</scope>
    <source>
        <strain evidence="5">Wakin</strain>
        <tissue evidence="5">Muscle</tissue>
    </source>
</reference>
<keyword evidence="2" id="KW-0472">Membrane</keyword>
<protein>
    <submittedName>
        <fullName evidence="5">DnaJ (Hsp40) homolog, subfamily C, member 30b</fullName>
    </submittedName>
</protein>
<dbReference type="PANTHER" id="PTHR44873">
    <property type="entry name" value="DNAJ HOMOLOG SUBFAMILY C MEMBER 30, MITOCHONDRIAL"/>
    <property type="match status" value="1"/>
</dbReference>
<dbReference type="SUPFAM" id="SSF46565">
    <property type="entry name" value="Chaperone J-domain"/>
    <property type="match status" value="1"/>
</dbReference>
<dbReference type="SMART" id="SM00271">
    <property type="entry name" value="DnaJ"/>
    <property type="match status" value="1"/>
</dbReference>
<evidence type="ECO:0000313" key="4">
    <source>
        <dbReference type="Proteomes" id="UP000515129"/>
    </source>
</evidence>
<evidence type="ECO:0000256" key="1">
    <source>
        <dbReference type="SAM" id="MobiDB-lite"/>
    </source>
</evidence>
<proteinExistence type="predicted"/>
<dbReference type="PANTHER" id="PTHR44873:SF1">
    <property type="entry name" value="DNAJ HOMOLOG SUBFAMILY C MEMBER 30, MITOCHONDRIAL"/>
    <property type="match status" value="1"/>
</dbReference>
<keyword evidence="2" id="KW-1133">Transmembrane helix</keyword>